<feature type="transmembrane region" description="Helical" evidence="5">
    <location>
        <begin position="31"/>
        <end position="52"/>
    </location>
</feature>
<dbReference type="Gene3D" id="3.30.1150.10">
    <property type="match status" value="1"/>
</dbReference>
<dbReference type="InParanoid" id="A0A7X0MXP5"/>
<keyword evidence="8" id="KW-1185">Reference proteome</keyword>
<dbReference type="Pfam" id="PF03544">
    <property type="entry name" value="TonB_C"/>
    <property type="match status" value="1"/>
</dbReference>
<evidence type="ECO:0000313" key="8">
    <source>
        <dbReference type="Proteomes" id="UP000528457"/>
    </source>
</evidence>
<comment type="subcellular location">
    <subcellularLocation>
        <location evidence="1">Membrane</location>
        <topology evidence="1">Single-pass membrane protein</topology>
    </subcellularLocation>
</comment>
<dbReference type="AlphaFoldDB" id="A0A7X0MXP5"/>
<sequence>MITFELGSFFSEVLLATPLDVLLQRILLMKLSFSTLVAAVSAAAVIAGLSACEVVPRKKGYSNQQALPEQVLDRCVPATEIQPKLIEGKSPIYPVQRLMARQAGVSIVSLIVTREGRVKDIQDIESNHRAFFNHTAAAVADWRFEPARQNGEAVEVQCKFKMEYGLR</sequence>
<evidence type="ECO:0000313" key="7">
    <source>
        <dbReference type="EMBL" id="MBB6522214.1"/>
    </source>
</evidence>
<evidence type="ECO:0000256" key="4">
    <source>
        <dbReference type="ARBA" id="ARBA00023136"/>
    </source>
</evidence>
<dbReference type="Proteomes" id="UP000528457">
    <property type="component" value="Unassembled WGS sequence"/>
</dbReference>
<proteinExistence type="predicted"/>
<dbReference type="GO" id="GO:0016020">
    <property type="term" value="C:membrane"/>
    <property type="evidence" value="ECO:0007669"/>
    <property type="project" value="UniProtKB-SubCell"/>
</dbReference>
<evidence type="ECO:0000256" key="5">
    <source>
        <dbReference type="SAM" id="Phobius"/>
    </source>
</evidence>
<dbReference type="RefSeq" id="WP_166846461.1">
    <property type="nucleotide sequence ID" value="NZ_JAAONY010000002.1"/>
</dbReference>
<evidence type="ECO:0000259" key="6">
    <source>
        <dbReference type="PROSITE" id="PS52015"/>
    </source>
</evidence>
<comment type="caution">
    <text evidence="7">The sequence shown here is derived from an EMBL/GenBank/DDBJ whole genome shotgun (WGS) entry which is preliminary data.</text>
</comment>
<dbReference type="PROSITE" id="PS52015">
    <property type="entry name" value="TONB_CTD"/>
    <property type="match status" value="1"/>
</dbReference>
<keyword evidence="4 5" id="KW-0472">Membrane</keyword>
<keyword evidence="3 5" id="KW-1133">Transmembrane helix</keyword>
<gene>
    <name evidence="7" type="ORF">HNR48_002499</name>
</gene>
<keyword evidence="2 5" id="KW-0812">Transmembrane</keyword>
<evidence type="ECO:0000256" key="1">
    <source>
        <dbReference type="ARBA" id="ARBA00004167"/>
    </source>
</evidence>
<protein>
    <submittedName>
        <fullName evidence="7">TonB family protein</fullName>
    </submittedName>
</protein>
<dbReference type="InterPro" id="IPR037682">
    <property type="entry name" value="TonB_C"/>
</dbReference>
<reference evidence="7 8" key="1">
    <citation type="submission" date="2020-08" db="EMBL/GenBank/DDBJ databases">
        <title>Genomic Encyclopedia of Type Strains, Phase IV (KMG-IV): sequencing the most valuable type-strain genomes for metagenomic binning, comparative biology and taxonomic classification.</title>
        <authorList>
            <person name="Goeker M."/>
        </authorList>
    </citation>
    <scope>NUCLEOTIDE SEQUENCE [LARGE SCALE GENOMIC DNA]</scope>
    <source>
        <strain evidence="7 8">DSM 22368</strain>
    </source>
</reference>
<dbReference type="GO" id="GO:0055085">
    <property type="term" value="P:transmembrane transport"/>
    <property type="evidence" value="ECO:0007669"/>
    <property type="project" value="InterPro"/>
</dbReference>
<dbReference type="NCBIfam" id="TIGR01352">
    <property type="entry name" value="tonB_Cterm"/>
    <property type="match status" value="1"/>
</dbReference>
<name>A0A7X0MXP5_9GAMM</name>
<dbReference type="InterPro" id="IPR006260">
    <property type="entry name" value="TonB/TolA_C"/>
</dbReference>
<evidence type="ECO:0000256" key="2">
    <source>
        <dbReference type="ARBA" id="ARBA00022692"/>
    </source>
</evidence>
<evidence type="ECO:0000256" key="3">
    <source>
        <dbReference type="ARBA" id="ARBA00022989"/>
    </source>
</evidence>
<dbReference type="SUPFAM" id="SSF74653">
    <property type="entry name" value="TolA/TonB C-terminal domain"/>
    <property type="match status" value="1"/>
</dbReference>
<accession>A0A7X0MXP5</accession>
<feature type="domain" description="TonB C-terminal" evidence="6">
    <location>
        <begin position="78"/>
        <end position="167"/>
    </location>
</feature>
<organism evidence="7 8">
    <name type="scientific">Pseudoteredinibacter isoporae</name>
    <dbReference type="NCBI Taxonomy" id="570281"/>
    <lineage>
        <taxon>Bacteria</taxon>
        <taxon>Pseudomonadati</taxon>
        <taxon>Pseudomonadota</taxon>
        <taxon>Gammaproteobacteria</taxon>
        <taxon>Cellvibrionales</taxon>
        <taxon>Cellvibrionaceae</taxon>
        <taxon>Pseudoteredinibacter</taxon>
    </lineage>
</organism>
<dbReference type="EMBL" id="JACHHT010000002">
    <property type="protein sequence ID" value="MBB6522214.1"/>
    <property type="molecule type" value="Genomic_DNA"/>
</dbReference>